<feature type="transmembrane region" description="Helical" evidence="2">
    <location>
        <begin position="127"/>
        <end position="148"/>
    </location>
</feature>
<reference evidence="4 5" key="1">
    <citation type="submission" date="2018-11" db="EMBL/GenBank/DDBJ databases">
        <authorList>
            <consortium name="Pathogen Informatics"/>
        </authorList>
    </citation>
    <scope>NUCLEOTIDE SEQUENCE [LARGE SCALE GENOMIC DNA]</scope>
</reference>
<evidence type="ECO:0000313" key="4">
    <source>
        <dbReference type="EMBL" id="VDN11337.1"/>
    </source>
</evidence>
<dbReference type="AlphaFoldDB" id="A0A3P7LHG4"/>
<protein>
    <recommendedName>
        <fullName evidence="3">ZNF380 coiled-coil domain-containing protein</fullName>
    </recommendedName>
</protein>
<keyword evidence="5" id="KW-1185">Reference proteome</keyword>
<sequence>MLDTGRSKNALKGTSSLKRLQSHVQATQSAKVAKTEVTSTPVAASLEPALQSNLSANPPSKTPEKIQKPESPKKKEEEEGSKTILPEGFFDDAKRDAEARHVPYRDKLDVEMEAFQKEVGSLDQVRLLSTFAAFVHLFVLMSVGWIAFRFFS</sequence>
<evidence type="ECO:0000259" key="3">
    <source>
        <dbReference type="Pfam" id="PF23406"/>
    </source>
</evidence>
<keyword evidence="2" id="KW-0812">Transmembrane</keyword>
<evidence type="ECO:0000256" key="2">
    <source>
        <dbReference type="SAM" id="Phobius"/>
    </source>
</evidence>
<feature type="compositionally biased region" description="Polar residues" evidence="1">
    <location>
        <begin position="12"/>
        <end position="42"/>
    </location>
</feature>
<keyword evidence="2" id="KW-1133">Transmembrane helix</keyword>
<evidence type="ECO:0000313" key="5">
    <source>
        <dbReference type="Proteomes" id="UP000281553"/>
    </source>
</evidence>
<feature type="compositionally biased region" description="Basic and acidic residues" evidence="1">
    <location>
        <begin position="62"/>
        <end position="81"/>
    </location>
</feature>
<organism evidence="4 5">
    <name type="scientific">Dibothriocephalus latus</name>
    <name type="common">Fish tapeworm</name>
    <name type="synonym">Diphyllobothrium latum</name>
    <dbReference type="NCBI Taxonomy" id="60516"/>
    <lineage>
        <taxon>Eukaryota</taxon>
        <taxon>Metazoa</taxon>
        <taxon>Spiralia</taxon>
        <taxon>Lophotrochozoa</taxon>
        <taxon>Platyhelminthes</taxon>
        <taxon>Cestoda</taxon>
        <taxon>Eucestoda</taxon>
        <taxon>Diphyllobothriidea</taxon>
        <taxon>Diphyllobothriidae</taxon>
        <taxon>Dibothriocephalus</taxon>
    </lineage>
</organism>
<dbReference type="Pfam" id="PF23406">
    <property type="entry name" value="ZNF380_CC"/>
    <property type="match status" value="1"/>
</dbReference>
<dbReference type="InterPro" id="IPR059039">
    <property type="entry name" value="ZNF380_CC"/>
</dbReference>
<feature type="domain" description="ZNF380 coiled-coil" evidence="3">
    <location>
        <begin position="85"/>
        <end position="121"/>
    </location>
</feature>
<feature type="compositionally biased region" description="Polar residues" evidence="1">
    <location>
        <begin position="50"/>
        <end position="59"/>
    </location>
</feature>
<evidence type="ECO:0000256" key="1">
    <source>
        <dbReference type="SAM" id="MobiDB-lite"/>
    </source>
</evidence>
<dbReference type="EMBL" id="UYRU01051228">
    <property type="protein sequence ID" value="VDN11337.1"/>
    <property type="molecule type" value="Genomic_DNA"/>
</dbReference>
<keyword evidence="2" id="KW-0472">Membrane</keyword>
<proteinExistence type="predicted"/>
<accession>A0A3P7LHG4</accession>
<feature type="region of interest" description="Disordered" evidence="1">
    <location>
        <begin position="1"/>
        <end position="96"/>
    </location>
</feature>
<dbReference type="Proteomes" id="UP000281553">
    <property type="component" value="Unassembled WGS sequence"/>
</dbReference>
<name>A0A3P7LHG4_DIBLA</name>
<dbReference type="OrthoDB" id="77607at2759"/>
<gene>
    <name evidence="4" type="ORF">DILT_LOCUS7168</name>
</gene>